<dbReference type="Proteomes" id="UP000439903">
    <property type="component" value="Unassembled WGS sequence"/>
</dbReference>
<proteinExistence type="predicted"/>
<organism evidence="1 2">
    <name type="scientific">Gigaspora margarita</name>
    <dbReference type="NCBI Taxonomy" id="4874"/>
    <lineage>
        <taxon>Eukaryota</taxon>
        <taxon>Fungi</taxon>
        <taxon>Fungi incertae sedis</taxon>
        <taxon>Mucoromycota</taxon>
        <taxon>Glomeromycotina</taxon>
        <taxon>Glomeromycetes</taxon>
        <taxon>Diversisporales</taxon>
        <taxon>Gigasporaceae</taxon>
        <taxon>Gigaspora</taxon>
    </lineage>
</organism>
<evidence type="ECO:0000313" key="1">
    <source>
        <dbReference type="EMBL" id="KAF0558396.1"/>
    </source>
</evidence>
<comment type="caution">
    <text evidence="1">The sequence shown here is derived from an EMBL/GenBank/DDBJ whole genome shotgun (WGS) entry which is preliminary data.</text>
</comment>
<evidence type="ECO:0000313" key="2">
    <source>
        <dbReference type="Proteomes" id="UP000439903"/>
    </source>
</evidence>
<dbReference type="CDD" id="cd21112">
    <property type="entry name" value="alphaLP-like"/>
    <property type="match status" value="1"/>
</dbReference>
<dbReference type="EMBL" id="WTPW01000021">
    <property type="protein sequence ID" value="KAF0558396.1"/>
    <property type="molecule type" value="Genomic_DNA"/>
</dbReference>
<dbReference type="SUPFAM" id="SSF50494">
    <property type="entry name" value="Trypsin-like serine proteases"/>
    <property type="match status" value="1"/>
</dbReference>
<name>A0A8H4EVC7_GIGMA</name>
<sequence>MESNDLVKRILGGDGIFSPVSESAFSWCSAGFWARGQANINYIATAGHCFGGNDPSFYLSPQKDSSYLIGQMIYHLLDPIDFGLIYLNLTNVRPTASIRNRNSITYPELIINDLMAVSSIGAHLCHSGYITNVECGNLKSLNGDGFVRSVSKGLIFRDDILIVDAWSSPGDSGGPVYHYKDLRHVSLNGILTIGIIDQIETIGHFGALPLSSIINQINISVVTVGSLDI</sequence>
<reference evidence="1 2" key="1">
    <citation type="journal article" date="2019" name="Environ. Microbiol.">
        <title>At the nexus of three kingdoms: the genome of the mycorrhizal fungus Gigaspora margarita provides insights into plant, endobacterial and fungal interactions.</title>
        <authorList>
            <person name="Venice F."/>
            <person name="Ghignone S."/>
            <person name="Salvioli di Fossalunga A."/>
            <person name="Amselem J."/>
            <person name="Novero M."/>
            <person name="Xianan X."/>
            <person name="Sedzielewska Toro K."/>
            <person name="Morin E."/>
            <person name="Lipzen A."/>
            <person name="Grigoriev I.V."/>
            <person name="Henrissat B."/>
            <person name="Martin F.M."/>
            <person name="Bonfante P."/>
        </authorList>
    </citation>
    <scope>NUCLEOTIDE SEQUENCE [LARGE SCALE GENOMIC DNA]</scope>
    <source>
        <strain evidence="1 2">BEG34</strain>
    </source>
</reference>
<dbReference type="GO" id="GO:0008233">
    <property type="term" value="F:peptidase activity"/>
    <property type="evidence" value="ECO:0007669"/>
    <property type="project" value="UniProtKB-KW"/>
</dbReference>
<accession>A0A8H4EVC7</accession>
<dbReference type="InterPro" id="IPR009003">
    <property type="entry name" value="Peptidase_S1_PA"/>
</dbReference>
<gene>
    <name evidence="1" type="ORF">F8M41_009288</name>
</gene>
<dbReference type="InterPro" id="IPR043504">
    <property type="entry name" value="Peptidase_S1_PA_chymotrypsin"/>
</dbReference>
<dbReference type="AlphaFoldDB" id="A0A8H4EVC7"/>
<keyword evidence="2" id="KW-1185">Reference proteome</keyword>
<dbReference type="Gene3D" id="2.40.10.10">
    <property type="entry name" value="Trypsin-like serine proteases"/>
    <property type="match status" value="2"/>
</dbReference>
<protein>
    <submittedName>
        <fullName evidence="1">Serine protease</fullName>
    </submittedName>
</protein>
<dbReference type="OrthoDB" id="10307123at2759"/>
<keyword evidence="1" id="KW-0378">Hydrolase</keyword>
<dbReference type="GO" id="GO:0006508">
    <property type="term" value="P:proteolysis"/>
    <property type="evidence" value="ECO:0007669"/>
    <property type="project" value="UniProtKB-KW"/>
</dbReference>
<keyword evidence="1" id="KW-0645">Protease</keyword>